<protein>
    <submittedName>
        <fullName evidence="1">Uncharacterized protein</fullName>
    </submittedName>
</protein>
<evidence type="ECO:0000313" key="1">
    <source>
        <dbReference type="EMBL" id="QPH39400.1"/>
    </source>
</evidence>
<gene>
    <name evidence="1" type="ORF">IZT61_20550</name>
</gene>
<dbReference type="AlphaFoldDB" id="A0A7S9KYX3"/>
<name>A0A7S9KYX3_9SPHI</name>
<sequence length="235" mass="26843">MNKLLLLALLCSTFCACKSNLDKKVVLTEYKKVMEEIKSDEKKYTEEDYKTAADEIGKYLFQNIATPSKPLDITYGKILDHAHALNLKNKEEIEKYNTALLAFNKVFAVTATDSKYISLADQESVYNDYSDRYDVHLRLTNNKPQAIGAFKGMLHVNNEKGEELMSFLVEKTYDIPANGEIETIEQGLIMDDDNLMELKTLPFAKLKFEWRPAFVIYKDGTRVEAPETPAALFKN</sequence>
<dbReference type="EMBL" id="CP064939">
    <property type="protein sequence ID" value="QPH39400.1"/>
    <property type="molecule type" value="Genomic_DNA"/>
</dbReference>
<reference evidence="1 2" key="1">
    <citation type="submission" date="2020-11" db="EMBL/GenBank/DDBJ databases">
        <title>Pedobacter endophytica, an endophytic bacteria isolated form Carex pumila.</title>
        <authorList>
            <person name="Peng Y."/>
            <person name="Jiang L."/>
            <person name="Lee J."/>
        </authorList>
    </citation>
    <scope>NUCLEOTIDE SEQUENCE [LARGE SCALE GENOMIC DNA]</scope>
    <source>
        <strain evidence="1 2">JBR3-12</strain>
    </source>
</reference>
<organism evidence="1 2">
    <name type="scientific">Pedobacter endophyticus</name>
    <dbReference type="NCBI Taxonomy" id="2789740"/>
    <lineage>
        <taxon>Bacteria</taxon>
        <taxon>Pseudomonadati</taxon>
        <taxon>Bacteroidota</taxon>
        <taxon>Sphingobacteriia</taxon>
        <taxon>Sphingobacteriales</taxon>
        <taxon>Sphingobacteriaceae</taxon>
        <taxon>Pedobacter</taxon>
    </lineage>
</organism>
<evidence type="ECO:0000313" key="2">
    <source>
        <dbReference type="Proteomes" id="UP000594759"/>
    </source>
</evidence>
<dbReference type="KEGG" id="pex:IZT61_20550"/>
<proteinExistence type="predicted"/>
<accession>A0A7S9KYX3</accession>
<dbReference type="Proteomes" id="UP000594759">
    <property type="component" value="Chromosome"/>
</dbReference>
<dbReference type="PROSITE" id="PS51257">
    <property type="entry name" value="PROKAR_LIPOPROTEIN"/>
    <property type="match status" value="1"/>
</dbReference>
<keyword evidence="2" id="KW-1185">Reference proteome</keyword>
<dbReference type="RefSeq" id="WP_196098867.1">
    <property type="nucleotide sequence ID" value="NZ_CP064939.1"/>
</dbReference>